<dbReference type="RefSeq" id="WP_348391493.1">
    <property type="nucleotide sequence ID" value="NZ_CP134145.1"/>
</dbReference>
<dbReference type="InterPro" id="IPR001387">
    <property type="entry name" value="Cro/C1-type_HTH"/>
</dbReference>
<feature type="domain" description="HTH cro/C1-type" evidence="1">
    <location>
        <begin position="11"/>
        <end position="64"/>
    </location>
</feature>
<dbReference type="EMBL" id="CP134145">
    <property type="protein sequence ID" value="WNC72373.1"/>
    <property type="molecule type" value="Genomic_DNA"/>
</dbReference>
<dbReference type="SMART" id="SM00530">
    <property type="entry name" value="HTH_XRE"/>
    <property type="match status" value="1"/>
</dbReference>
<accession>A0ABY9TVM2</accession>
<proteinExistence type="predicted"/>
<gene>
    <name evidence="2" type="ORF">RGQ13_19985</name>
</gene>
<reference evidence="3" key="1">
    <citation type="submission" date="2023-09" db="EMBL/GenBank/DDBJ databases">
        <authorList>
            <person name="Li S."/>
            <person name="Li X."/>
            <person name="Zhang C."/>
            <person name="Zhao Z."/>
        </authorList>
    </citation>
    <scope>NUCLEOTIDE SEQUENCE [LARGE SCALE GENOMIC DNA]</scope>
    <source>
        <strain evidence="3">SQ149</strain>
    </source>
</reference>
<dbReference type="Pfam" id="PF13443">
    <property type="entry name" value="HTH_26"/>
    <property type="match status" value="1"/>
</dbReference>
<evidence type="ECO:0000259" key="1">
    <source>
        <dbReference type="PROSITE" id="PS50943"/>
    </source>
</evidence>
<dbReference type="CDD" id="cd00093">
    <property type="entry name" value="HTH_XRE"/>
    <property type="match status" value="1"/>
</dbReference>
<protein>
    <submittedName>
        <fullName evidence="2">Helix-turn-helix transcriptional regulator</fullName>
    </submittedName>
</protein>
<evidence type="ECO:0000313" key="2">
    <source>
        <dbReference type="EMBL" id="WNC72373.1"/>
    </source>
</evidence>
<evidence type="ECO:0000313" key="3">
    <source>
        <dbReference type="Proteomes" id="UP001258994"/>
    </source>
</evidence>
<name>A0ABY9TVM2_9GAMM</name>
<dbReference type="Gene3D" id="1.10.260.40">
    <property type="entry name" value="lambda repressor-like DNA-binding domains"/>
    <property type="match status" value="1"/>
</dbReference>
<sequence length="249" mass="28706">MAQTSSLLISLKKSLKAHGYTYADVAKHIGLTQASIKRLFSEENISLQRLDQICQMMDLEISDLVLLMSEQQAHLQQLNVEQEQELSQDLGLLLIALCVLNKWTMDEIIEHYKLESHYCIQKLARLDKLKIIELLPGNRIKLLVAANFGWRENGPIQAFFQRTIGQEFFNSRFNQDEESLLVLNGMLASASNSEFQRKLKRIAQEFEVLNHEDSSLPLEQRFGVTVVLAMRSWRFGLSQHLLKKQPHQT</sequence>
<dbReference type="PROSITE" id="PS50943">
    <property type="entry name" value="HTH_CROC1"/>
    <property type="match status" value="1"/>
</dbReference>
<keyword evidence="3" id="KW-1185">Reference proteome</keyword>
<dbReference type="SUPFAM" id="SSF47413">
    <property type="entry name" value="lambda repressor-like DNA-binding domains"/>
    <property type="match status" value="1"/>
</dbReference>
<dbReference type="InterPro" id="IPR010982">
    <property type="entry name" value="Lambda_DNA-bd_dom_sf"/>
</dbReference>
<dbReference type="Proteomes" id="UP001258994">
    <property type="component" value="Chromosome"/>
</dbReference>
<organism evidence="2 3">
    <name type="scientific">Thalassotalea psychrophila</name>
    <dbReference type="NCBI Taxonomy" id="3065647"/>
    <lineage>
        <taxon>Bacteria</taxon>
        <taxon>Pseudomonadati</taxon>
        <taxon>Pseudomonadota</taxon>
        <taxon>Gammaproteobacteria</taxon>
        <taxon>Alteromonadales</taxon>
        <taxon>Colwelliaceae</taxon>
        <taxon>Thalassotalea</taxon>
    </lineage>
</organism>